<proteinExistence type="predicted"/>
<gene>
    <name evidence="1" type="ORF">SAMN05661093_10933</name>
</gene>
<organism evidence="1 2">
    <name type="scientific">Kibdelosporangium aridum</name>
    <dbReference type="NCBI Taxonomy" id="2030"/>
    <lineage>
        <taxon>Bacteria</taxon>
        <taxon>Bacillati</taxon>
        <taxon>Actinomycetota</taxon>
        <taxon>Actinomycetes</taxon>
        <taxon>Pseudonocardiales</taxon>
        <taxon>Pseudonocardiaceae</taxon>
        <taxon>Kibdelosporangium</taxon>
    </lineage>
</organism>
<sequence length="166" mass="17985">MLTPLVAGLFALAGVTLGVFLEPVKARVAARTRLREDRALRCAELVEAATAASGAIVWLFGTVRIAAPPLAASEATIAEVEQRYWSVRNDLKKAVLLIRLIGPSELIASAVAVSDSDLELRRLWFDREPAARQSNSPEIAQALHANTRALDEFADLARRLTALSRS</sequence>
<evidence type="ECO:0000313" key="1">
    <source>
        <dbReference type="EMBL" id="SMD27330.1"/>
    </source>
</evidence>
<dbReference type="RefSeq" id="WP_084434872.1">
    <property type="nucleotide sequence ID" value="NZ_FWXV01000022.1"/>
</dbReference>
<dbReference type="Proteomes" id="UP000192674">
    <property type="component" value="Unassembled WGS sequence"/>
</dbReference>
<evidence type="ECO:0000313" key="2">
    <source>
        <dbReference type="Proteomes" id="UP000192674"/>
    </source>
</evidence>
<dbReference type="OrthoDB" id="3621338at2"/>
<dbReference type="AlphaFoldDB" id="A0A1W2FZG3"/>
<keyword evidence="2" id="KW-1185">Reference proteome</keyword>
<dbReference type="EMBL" id="FWXV01000022">
    <property type="protein sequence ID" value="SMD27330.1"/>
    <property type="molecule type" value="Genomic_DNA"/>
</dbReference>
<name>A0A1W2FZG3_KIBAR</name>
<accession>A0A1W2FZG3</accession>
<protein>
    <submittedName>
        <fullName evidence="1">Uncharacterized protein</fullName>
    </submittedName>
</protein>
<reference evidence="1 2" key="1">
    <citation type="submission" date="2017-04" db="EMBL/GenBank/DDBJ databases">
        <authorList>
            <person name="Afonso C.L."/>
            <person name="Miller P.J."/>
            <person name="Scott M.A."/>
            <person name="Spackman E."/>
            <person name="Goraichik I."/>
            <person name="Dimitrov K.M."/>
            <person name="Suarez D.L."/>
            <person name="Swayne D.E."/>
        </authorList>
    </citation>
    <scope>NUCLEOTIDE SEQUENCE [LARGE SCALE GENOMIC DNA]</scope>
    <source>
        <strain evidence="1 2">DSM 43828</strain>
    </source>
</reference>